<dbReference type="CDD" id="cd00090">
    <property type="entry name" value="HTH_ARSR"/>
    <property type="match status" value="1"/>
</dbReference>
<dbReference type="GO" id="GO:0043565">
    <property type="term" value="F:sequence-specific DNA binding"/>
    <property type="evidence" value="ECO:0007669"/>
    <property type="project" value="InterPro"/>
</dbReference>
<feature type="domain" description="RCK C-terminal" evidence="5">
    <location>
        <begin position="162"/>
        <end position="247"/>
    </location>
</feature>
<dbReference type="Gene3D" id="3.30.70.1450">
    <property type="entry name" value="Regulator of K+ conductance, C-terminal domain"/>
    <property type="match status" value="1"/>
</dbReference>
<dbReference type="GO" id="GO:0043200">
    <property type="term" value="P:response to amino acid"/>
    <property type="evidence" value="ECO:0007669"/>
    <property type="project" value="TreeGrafter"/>
</dbReference>
<keyword evidence="7" id="KW-1185">Reference proteome</keyword>
<dbReference type="Proteomes" id="UP001154061">
    <property type="component" value="Unassembled WGS sequence"/>
</dbReference>
<dbReference type="InterPro" id="IPR036388">
    <property type="entry name" value="WH-like_DNA-bd_sf"/>
</dbReference>
<dbReference type="PROSITE" id="PS51202">
    <property type="entry name" value="RCK_C"/>
    <property type="match status" value="1"/>
</dbReference>
<gene>
    <name evidence="6" type="ORF">NDI89_08915</name>
</gene>
<dbReference type="InterPro" id="IPR036721">
    <property type="entry name" value="RCK_C_sf"/>
</dbReference>
<dbReference type="GO" id="GO:0008324">
    <property type="term" value="F:monoatomic cation transmembrane transporter activity"/>
    <property type="evidence" value="ECO:0007669"/>
    <property type="project" value="InterPro"/>
</dbReference>
<dbReference type="InterPro" id="IPR011991">
    <property type="entry name" value="ArsR-like_HTH"/>
</dbReference>
<keyword evidence="2" id="KW-0238">DNA-binding</keyword>
<dbReference type="GO" id="GO:0005829">
    <property type="term" value="C:cytosol"/>
    <property type="evidence" value="ECO:0007669"/>
    <property type="project" value="TreeGrafter"/>
</dbReference>
<evidence type="ECO:0000313" key="6">
    <source>
        <dbReference type="EMBL" id="MDF9745709.1"/>
    </source>
</evidence>
<protein>
    <submittedName>
        <fullName evidence="6">AsnC family transcriptional regulator</fullName>
    </submittedName>
</protein>
<dbReference type="InterPro" id="IPR000485">
    <property type="entry name" value="AsnC-type_HTH_dom"/>
</dbReference>
<dbReference type="Pfam" id="PF13404">
    <property type="entry name" value="HTH_AsnC-type"/>
    <property type="match status" value="1"/>
</dbReference>
<name>A0A9Q4Q0B8_9EURY</name>
<dbReference type="AlphaFoldDB" id="A0A9Q4Q0B8"/>
<organism evidence="6 7">
    <name type="scientific">Natrinema salsiterrestre</name>
    <dbReference type="NCBI Taxonomy" id="2950540"/>
    <lineage>
        <taxon>Archaea</taxon>
        <taxon>Methanobacteriati</taxon>
        <taxon>Methanobacteriota</taxon>
        <taxon>Stenosarchaea group</taxon>
        <taxon>Halobacteria</taxon>
        <taxon>Halobacteriales</taxon>
        <taxon>Natrialbaceae</taxon>
        <taxon>Natrinema</taxon>
    </lineage>
</organism>
<dbReference type="SUPFAM" id="SSF116726">
    <property type="entry name" value="TrkA C-terminal domain-like"/>
    <property type="match status" value="1"/>
</dbReference>
<evidence type="ECO:0000256" key="1">
    <source>
        <dbReference type="ARBA" id="ARBA00023015"/>
    </source>
</evidence>
<sequence length="252" mass="27763">MDYRLDEIDRRIIHALMADARTTSAPTIAEDVSVSSGTIRNRIAQLEEQGVITGYHAAIDFEQAESYLPNLFMCNAPVSERESIAQQARIIPGVINVRELLTGRRNLHVLAVGADTEDLRRIARSLSDLGLEIEDEVLVQNETTQSYSPFGPGNETREAMLTDFISLSGNAEVAEVTVDRDAPVAGVSLQEAARRETFTDDTLVIAIERDDTVLTPHGDTEIRPDDIVTVFSRNGVTEETIRSFRSSETADS</sequence>
<dbReference type="PANTHER" id="PTHR30154:SF34">
    <property type="entry name" value="TRANSCRIPTIONAL REGULATOR AZLB"/>
    <property type="match status" value="1"/>
</dbReference>
<dbReference type="RefSeq" id="WP_277521188.1">
    <property type="nucleotide sequence ID" value="NZ_JAMQOT010000002.1"/>
</dbReference>
<dbReference type="PROSITE" id="PS50956">
    <property type="entry name" value="HTH_ASNC_2"/>
    <property type="match status" value="1"/>
</dbReference>
<proteinExistence type="predicted"/>
<comment type="caution">
    <text evidence="6">The sequence shown here is derived from an EMBL/GenBank/DDBJ whole genome shotgun (WGS) entry which is preliminary data.</text>
</comment>
<accession>A0A9Q4Q0B8</accession>
<keyword evidence="1" id="KW-0805">Transcription regulation</keyword>
<dbReference type="PRINTS" id="PR00033">
    <property type="entry name" value="HTHASNC"/>
</dbReference>
<feature type="domain" description="HTH asnC-type" evidence="4">
    <location>
        <begin position="5"/>
        <end position="68"/>
    </location>
</feature>
<dbReference type="GO" id="GO:0006813">
    <property type="term" value="P:potassium ion transport"/>
    <property type="evidence" value="ECO:0007669"/>
    <property type="project" value="InterPro"/>
</dbReference>
<dbReference type="SUPFAM" id="SSF46785">
    <property type="entry name" value="Winged helix' DNA-binding domain"/>
    <property type="match status" value="1"/>
</dbReference>
<evidence type="ECO:0000256" key="3">
    <source>
        <dbReference type="ARBA" id="ARBA00023163"/>
    </source>
</evidence>
<evidence type="ECO:0000259" key="4">
    <source>
        <dbReference type="PROSITE" id="PS50956"/>
    </source>
</evidence>
<dbReference type="Pfam" id="PF02080">
    <property type="entry name" value="TrkA_C"/>
    <property type="match status" value="1"/>
</dbReference>
<evidence type="ECO:0000259" key="5">
    <source>
        <dbReference type="PROSITE" id="PS51202"/>
    </source>
</evidence>
<dbReference type="PANTHER" id="PTHR30154">
    <property type="entry name" value="LEUCINE-RESPONSIVE REGULATORY PROTEIN"/>
    <property type="match status" value="1"/>
</dbReference>
<keyword evidence="3" id="KW-0804">Transcription</keyword>
<dbReference type="InterPro" id="IPR036390">
    <property type="entry name" value="WH_DNA-bd_sf"/>
</dbReference>
<dbReference type="Gene3D" id="1.10.10.10">
    <property type="entry name" value="Winged helix-like DNA-binding domain superfamily/Winged helix DNA-binding domain"/>
    <property type="match status" value="1"/>
</dbReference>
<dbReference type="EMBL" id="JAMQOT010000002">
    <property type="protein sequence ID" value="MDF9745709.1"/>
    <property type="molecule type" value="Genomic_DNA"/>
</dbReference>
<dbReference type="InterPro" id="IPR019888">
    <property type="entry name" value="Tscrpt_reg_AsnC-like"/>
</dbReference>
<evidence type="ECO:0000313" key="7">
    <source>
        <dbReference type="Proteomes" id="UP001154061"/>
    </source>
</evidence>
<reference evidence="6" key="1">
    <citation type="submission" date="2022-06" db="EMBL/GenBank/DDBJ databases">
        <title>Natrinema sp. a new haloarchaeum isolate from saline soil.</title>
        <authorList>
            <person name="Strakova D."/>
            <person name="Galisteo C."/>
            <person name="Sanchez-Porro C."/>
            <person name="Ventosa A."/>
        </authorList>
    </citation>
    <scope>NUCLEOTIDE SEQUENCE</scope>
    <source>
        <strain evidence="6">S1CR25-10</strain>
    </source>
</reference>
<dbReference type="SMART" id="SM00344">
    <property type="entry name" value="HTH_ASNC"/>
    <property type="match status" value="1"/>
</dbReference>
<evidence type="ECO:0000256" key="2">
    <source>
        <dbReference type="ARBA" id="ARBA00023125"/>
    </source>
</evidence>
<dbReference type="InterPro" id="IPR006037">
    <property type="entry name" value="RCK_C"/>
</dbReference>